<feature type="compositionally biased region" description="Low complexity" evidence="1">
    <location>
        <begin position="395"/>
        <end position="421"/>
    </location>
</feature>
<evidence type="ECO:0000313" key="3">
    <source>
        <dbReference type="Proteomes" id="UP000319462"/>
    </source>
</evidence>
<feature type="compositionally biased region" description="Basic and acidic residues" evidence="1">
    <location>
        <begin position="65"/>
        <end position="80"/>
    </location>
</feature>
<organism evidence="2 3">
    <name type="scientific">Leishmania braziliensis MHOM/BR/75/M2904</name>
    <dbReference type="NCBI Taxonomy" id="420245"/>
    <lineage>
        <taxon>Eukaryota</taxon>
        <taxon>Discoba</taxon>
        <taxon>Euglenozoa</taxon>
        <taxon>Kinetoplastea</taxon>
        <taxon>Metakinetoplastina</taxon>
        <taxon>Trypanosomatida</taxon>
        <taxon>Trypanosomatidae</taxon>
        <taxon>Leishmaniinae</taxon>
        <taxon>Leishmania</taxon>
        <taxon>Leishmania braziliensis species complex</taxon>
    </lineage>
</organism>
<feature type="compositionally biased region" description="Pro residues" evidence="1">
    <location>
        <begin position="422"/>
        <end position="436"/>
    </location>
</feature>
<feature type="region of interest" description="Disordered" evidence="1">
    <location>
        <begin position="1"/>
        <end position="39"/>
    </location>
</feature>
<protein>
    <submittedName>
        <fullName evidence="2">Hypothetical_protein</fullName>
    </submittedName>
</protein>
<accession>A0A3P3ZGD9</accession>
<sequence length="618" mass="64053">MKNTGKPSVDAAPPPEMGSTVHSTTAKPPLTSVATTPSLPVTNAPFSLDGFLANFSGVAATATRDSSEDPQHRGTSHQRDSSVYTPFVSQQGDDDMFDFFFSAAASGTPCVSGSANGANSASAGPLVADNNNGGDRGGRLNFDFASLFFQGGEDGAYHHNGLRSTESDGEGGGADASCTERYIRRDSGDMAEGASEGVLPTMRFFFPDDGVAPSMADGSFVSLPASWSVESAAGTENRYAAPPQPQRLEAVREAVAESVRDEATHTVARSGATLTVVASGPTHIAPVDRTPVKSVPCENASSSAMEHECSLAEALAAAPSSLGLLSDEESQRTAAPLSRFSDAEETKPDDMPGRFVADHSYPQPELLDGSIARGVAEVEAMVTLTHSRQPSQRVPPASLPHSSHLPDGAPAAAVVPATPSLPRKPPTPLTPPPSVPCRPEAPLPIRMPGSDATSVALRKAIEEAEEIWTHGLDTECISNPEGRSAETGMSSISTTSSSSSDAVFFAEVTQLQQQAARLTEDSARSAASLQALTSGLLRILGPHAALSSLVGEQYSKTPLVHLPWFLIAVLEGLLNNNADADDEGGAALKQVEVAEKQPVSPRPCSDAAEIGSSGGHAV</sequence>
<dbReference type="Proteomes" id="UP000319462">
    <property type="component" value="Chromosome 33"/>
</dbReference>
<feature type="region of interest" description="Disordered" evidence="1">
    <location>
        <begin position="60"/>
        <end position="84"/>
    </location>
</feature>
<name>A0A3P3ZGD9_LEIBR</name>
<dbReference type="AlphaFoldDB" id="A0A3P3ZGD9"/>
<feature type="region of interest" description="Disordered" evidence="1">
    <location>
        <begin position="594"/>
        <end position="618"/>
    </location>
</feature>
<feature type="region of interest" description="Disordered" evidence="1">
    <location>
        <begin position="386"/>
        <end position="436"/>
    </location>
</feature>
<dbReference type="EMBL" id="LS997632">
    <property type="protein sequence ID" value="SYZ69165.1"/>
    <property type="molecule type" value="Genomic_DNA"/>
</dbReference>
<feature type="region of interest" description="Disordered" evidence="1">
    <location>
        <begin position="325"/>
        <end position="354"/>
    </location>
</feature>
<evidence type="ECO:0000256" key="1">
    <source>
        <dbReference type="SAM" id="MobiDB-lite"/>
    </source>
</evidence>
<evidence type="ECO:0000313" key="2">
    <source>
        <dbReference type="EMBL" id="SYZ69165.1"/>
    </source>
</evidence>
<reference evidence="2 3" key="1">
    <citation type="submission" date="2018-09" db="EMBL/GenBank/DDBJ databases">
        <authorList>
            <person name="Peiro R."/>
            <person name="Begona"/>
            <person name="Cbmso G."/>
            <person name="Lopez M."/>
            <person name="Gonzalez S."/>
        </authorList>
    </citation>
    <scope>NUCLEOTIDE SEQUENCE [LARGE SCALE GENOMIC DNA]</scope>
</reference>
<proteinExistence type="predicted"/>
<feature type="compositionally biased region" description="Polar residues" evidence="1">
    <location>
        <begin position="20"/>
        <end position="39"/>
    </location>
</feature>
<feature type="compositionally biased region" description="Basic and acidic residues" evidence="1">
    <location>
        <begin position="341"/>
        <end position="352"/>
    </location>
</feature>
<gene>
    <name evidence="2" type="ORF">LBRM2904_33.2350</name>
</gene>